<evidence type="ECO:0000313" key="2">
    <source>
        <dbReference type="Proteomes" id="UP000001067"/>
    </source>
</evidence>
<dbReference type="AlphaFoldDB" id="E3RH24"/>
<name>E3RH24_PYRTT</name>
<organism evidence="2">
    <name type="scientific">Pyrenophora teres f. teres (strain 0-1)</name>
    <name type="common">Barley net blotch fungus</name>
    <name type="synonym">Drechslera teres f. teres</name>
    <dbReference type="NCBI Taxonomy" id="861557"/>
    <lineage>
        <taxon>Eukaryota</taxon>
        <taxon>Fungi</taxon>
        <taxon>Dikarya</taxon>
        <taxon>Ascomycota</taxon>
        <taxon>Pezizomycotina</taxon>
        <taxon>Dothideomycetes</taxon>
        <taxon>Pleosporomycetidae</taxon>
        <taxon>Pleosporales</taxon>
        <taxon>Pleosporineae</taxon>
        <taxon>Pleosporaceae</taxon>
        <taxon>Pyrenophora</taxon>
    </lineage>
</organism>
<dbReference type="OrthoDB" id="4948765at2759"/>
<evidence type="ECO:0000313" key="1">
    <source>
        <dbReference type="EMBL" id="EFQ94975.1"/>
    </source>
</evidence>
<proteinExistence type="predicted"/>
<feature type="non-terminal residue" evidence="1">
    <location>
        <position position="82"/>
    </location>
</feature>
<dbReference type="Proteomes" id="UP000001067">
    <property type="component" value="Unassembled WGS sequence"/>
</dbReference>
<dbReference type="EMBL" id="GL533022">
    <property type="protein sequence ID" value="EFQ94975.1"/>
    <property type="molecule type" value="Genomic_DNA"/>
</dbReference>
<feature type="non-terminal residue" evidence="1">
    <location>
        <position position="1"/>
    </location>
</feature>
<sequence>PNHAREDTPPGSKNKRKVHAYITKKEQDDHELAIKLRNDGVITTSGAPFEASDDQEISDLVGRGVFKFEQYNEKLHGRIRIF</sequence>
<dbReference type="HOGENOM" id="CLU_180238_0_0_1"/>
<protein>
    <submittedName>
        <fullName evidence="1">Uncharacterized protein</fullName>
    </submittedName>
</protein>
<reference evidence="1 2" key="1">
    <citation type="journal article" date="2010" name="Genome Biol.">
        <title>A first genome assembly of the barley fungal pathogen Pyrenophora teres f. teres.</title>
        <authorList>
            <person name="Ellwood S.R."/>
            <person name="Liu Z."/>
            <person name="Syme R.A."/>
            <person name="Lai Z."/>
            <person name="Hane J.K."/>
            <person name="Keiper F."/>
            <person name="Moffat C.S."/>
            <person name="Oliver R.P."/>
            <person name="Friesen T.L."/>
        </authorList>
    </citation>
    <scope>NUCLEOTIDE SEQUENCE [LARGE SCALE GENOMIC DNA]</scope>
    <source>
        <strain evidence="1 2">0-1</strain>
    </source>
</reference>
<dbReference type="KEGG" id="pte:PTT_07172"/>
<accession>E3RH24</accession>
<keyword evidence="2" id="KW-1185">Reference proteome</keyword>
<gene>
    <name evidence="1" type="ORF">PTT_07172</name>
</gene>